<dbReference type="AlphaFoldDB" id="A0A2U3N3V3"/>
<dbReference type="PANTHER" id="PTHR40547">
    <property type="entry name" value="SLL0298 PROTEIN"/>
    <property type="match status" value="1"/>
</dbReference>
<dbReference type="EMBL" id="OOGT01000256">
    <property type="protein sequence ID" value="SPL72304.1"/>
    <property type="molecule type" value="Genomic_DNA"/>
</dbReference>
<accession>A0A2U3N3V3</accession>
<feature type="transmembrane region" description="Helical" evidence="1">
    <location>
        <begin position="45"/>
        <end position="71"/>
    </location>
</feature>
<dbReference type="Pfam" id="PF09835">
    <property type="entry name" value="DUF2062"/>
    <property type="match status" value="1"/>
</dbReference>
<keyword evidence="1" id="KW-0812">Transmembrane</keyword>
<organism evidence="3 4">
    <name type="scientific">Acinetobacter stercoris</name>
    <dbReference type="NCBI Taxonomy" id="2126983"/>
    <lineage>
        <taxon>Bacteria</taxon>
        <taxon>Pseudomonadati</taxon>
        <taxon>Pseudomonadota</taxon>
        <taxon>Gammaproteobacteria</taxon>
        <taxon>Moraxellales</taxon>
        <taxon>Moraxellaceae</taxon>
        <taxon>Acinetobacter</taxon>
    </lineage>
</organism>
<feature type="domain" description="DUF2062" evidence="2">
    <location>
        <begin position="23"/>
        <end position="174"/>
    </location>
</feature>
<dbReference type="InterPro" id="IPR018639">
    <property type="entry name" value="DUF2062"/>
</dbReference>
<evidence type="ECO:0000313" key="3">
    <source>
        <dbReference type="EMBL" id="SPL72304.1"/>
    </source>
</evidence>
<keyword evidence="4" id="KW-1185">Reference proteome</keyword>
<gene>
    <name evidence="3" type="ORF">KPC_3482</name>
</gene>
<evidence type="ECO:0000256" key="1">
    <source>
        <dbReference type="SAM" id="Phobius"/>
    </source>
</evidence>
<dbReference type="PANTHER" id="PTHR40547:SF1">
    <property type="entry name" value="SLL0298 PROTEIN"/>
    <property type="match status" value="1"/>
</dbReference>
<reference evidence="4" key="1">
    <citation type="submission" date="2018-03" db="EMBL/GenBank/DDBJ databases">
        <authorList>
            <person name="Blom J."/>
        </authorList>
    </citation>
    <scope>NUCLEOTIDE SEQUENCE [LARGE SCALE GENOMIC DNA]</scope>
    <source>
        <strain evidence="4">KPC-SM-21</strain>
    </source>
</reference>
<sequence>MTKRFYHRWLPSPDSVKNSKILKIFGDSALNPVLWYVNKKSISRAMLIGTFWGILPIPFHSVLIMLCVILFDANLPISLMLAWIMNPFTIIPILYFAFWIGTKIYNVHMINNEMILGILHQVVRWIKNLGHGYVDLSLAKILLTGLIIEAAIFAILAYFITRLVWQYHVYQKWQKR</sequence>
<dbReference type="OrthoDB" id="9786029at2"/>
<dbReference type="RefSeq" id="WP_121975697.1">
    <property type="nucleotide sequence ID" value="NZ_OOGT01000256.1"/>
</dbReference>
<dbReference type="Proteomes" id="UP000245974">
    <property type="component" value="Unassembled WGS sequence"/>
</dbReference>
<evidence type="ECO:0000259" key="2">
    <source>
        <dbReference type="Pfam" id="PF09835"/>
    </source>
</evidence>
<feature type="transmembrane region" description="Helical" evidence="1">
    <location>
        <begin position="138"/>
        <end position="165"/>
    </location>
</feature>
<keyword evidence="1" id="KW-0472">Membrane</keyword>
<dbReference type="InParanoid" id="A0A2U3N3V3"/>
<name>A0A2U3N3V3_9GAMM</name>
<protein>
    <recommendedName>
        <fullName evidence="2">DUF2062 domain-containing protein</fullName>
    </recommendedName>
</protein>
<proteinExistence type="predicted"/>
<evidence type="ECO:0000313" key="4">
    <source>
        <dbReference type="Proteomes" id="UP000245974"/>
    </source>
</evidence>
<feature type="transmembrane region" description="Helical" evidence="1">
    <location>
        <begin position="77"/>
        <end position="98"/>
    </location>
</feature>
<keyword evidence="1" id="KW-1133">Transmembrane helix</keyword>